<evidence type="ECO:0000313" key="3">
    <source>
        <dbReference type="Proteomes" id="UP000245754"/>
    </source>
</evidence>
<dbReference type="AlphaFoldDB" id="A0A316F8Q8"/>
<dbReference type="EMBL" id="QGGT01000004">
    <property type="protein sequence ID" value="PWK33465.1"/>
    <property type="molecule type" value="Genomic_DNA"/>
</dbReference>
<comment type="caution">
    <text evidence="2">The sequence shown here is derived from an EMBL/GenBank/DDBJ whole genome shotgun (WGS) entry which is preliminary data.</text>
</comment>
<keyword evidence="3" id="KW-1185">Reference proteome</keyword>
<feature type="signal peptide" evidence="1">
    <location>
        <begin position="1"/>
        <end position="18"/>
    </location>
</feature>
<name>A0A316F8Q8_9BURK</name>
<proteinExistence type="predicted"/>
<dbReference type="Proteomes" id="UP000245754">
    <property type="component" value="Unassembled WGS sequence"/>
</dbReference>
<accession>A0A316F8Q8</accession>
<keyword evidence="1" id="KW-0732">Signal</keyword>
<evidence type="ECO:0000256" key="1">
    <source>
        <dbReference type="SAM" id="SignalP"/>
    </source>
</evidence>
<gene>
    <name evidence="2" type="ORF">C7419_104140</name>
</gene>
<sequence>MRRLLLAALLCTPHLTMAGTDVLQAADVLDYRQLKAQGLADAKREVYCCTSSTGHGFTSSDRISFSSRDGYFEPTSVLDWFLMDMVTDLAWTCRSSRGAETPLQRHQPTGKNLIS</sequence>
<reference evidence="2 3" key="1">
    <citation type="submission" date="2018-05" db="EMBL/GenBank/DDBJ databases">
        <title>Genomic Encyclopedia of Type Strains, Phase IV (KMG-V): Genome sequencing to study the core and pangenomes of soil and plant-associated prokaryotes.</title>
        <authorList>
            <person name="Whitman W."/>
        </authorList>
    </citation>
    <scope>NUCLEOTIDE SEQUENCE [LARGE SCALE GENOMIC DNA]</scope>
    <source>
        <strain evidence="2 3">SLV-132</strain>
    </source>
</reference>
<dbReference type="RefSeq" id="WP_146208472.1">
    <property type="nucleotide sequence ID" value="NZ_QGGT01000004.1"/>
</dbReference>
<feature type="chain" id="PRO_5016262948" evidence="1">
    <location>
        <begin position="19"/>
        <end position="115"/>
    </location>
</feature>
<organism evidence="2 3">
    <name type="scientific">Cupriavidus plantarum</name>
    <dbReference type="NCBI Taxonomy" id="942865"/>
    <lineage>
        <taxon>Bacteria</taxon>
        <taxon>Pseudomonadati</taxon>
        <taxon>Pseudomonadota</taxon>
        <taxon>Betaproteobacteria</taxon>
        <taxon>Burkholderiales</taxon>
        <taxon>Burkholderiaceae</taxon>
        <taxon>Cupriavidus</taxon>
    </lineage>
</organism>
<protein>
    <submittedName>
        <fullName evidence="2">Uncharacterized protein</fullName>
    </submittedName>
</protein>
<evidence type="ECO:0000313" key="2">
    <source>
        <dbReference type="EMBL" id="PWK33465.1"/>
    </source>
</evidence>